<accession>A0A8W8JA48</accession>
<evidence type="ECO:0000256" key="1">
    <source>
        <dbReference type="SAM" id="MobiDB-lite"/>
    </source>
</evidence>
<feature type="region of interest" description="Disordered" evidence="1">
    <location>
        <begin position="215"/>
        <end position="247"/>
    </location>
</feature>
<dbReference type="Proteomes" id="UP000005408">
    <property type="component" value="Unassembled WGS sequence"/>
</dbReference>
<sequence>MMIGFGYDNRQSEEGTRTQHFGEQLFYALFGVEKLPVCVFCDEEDQHSQQINQSLLDSDLYFTLSVALCCFVMLLLCSALLIIFVCRQKASKDKVTVKNIGISAKRKIPHKPGLFSSKEPSTEGTPKSKRHHRLSYSPKMKRIRLMVRKKRNGTVQTLGVCVDNFGDTNKIQCLEERKEKRSKKALEDEPSSEDISEQIDALLCVKPNCQEHNHRKKTVVTKTRKTGVSGQNHNTTHVISKHSDDTSVREDESDWVFDLGTPQHSSTFVQSDSQSFIRCNQNGSSVDPFADRSSCDNVGSTDEPRIPSYKFTYYNSTLSPPLIAEPISIDSEKHCNETPEGSGQLQEFRPTSADERSASMNTSLDQSLTTNSFLSDDSSNLESSLDSTNSGLSFLNSFQNFANSSSLSIRSVLERTTSSAQHLAVQTGRGARYVGRKTAEGAVRLRQTTGNGTRIVFAKTADGVHYVIECARSGRRCVVRKICSAEKSLLCAIARENLDWSVHDYMREFACYGDEMNTAVHLVAAVLVKSSLDKARSYAQRHLDTNNSSSADDIFACSQKSERLILDAGFLEELENIQRFV</sequence>
<dbReference type="AlphaFoldDB" id="A0A8W8JA48"/>
<feature type="compositionally biased region" description="Basic residues" evidence="1">
    <location>
        <begin position="215"/>
        <end position="225"/>
    </location>
</feature>
<protein>
    <submittedName>
        <fullName evidence="3">Uncharacterized protein</fullName>
    </submittedName>
</protein>
<feature type="compositionally biased region" description="Polar residues" evidence="1">
    <location>
        <begin position="228"/>
        <end position="238"/>
    </location>
</feature>
<feature type="transmembrane region" description="Helical" evidence="2">
    <location>
        <begin position="60"/>
        <end position="85"/>
    </location>
</feature>
<keyword evidence="2" id="KW-0472">Membrane</keyword>
<keyword evidence="2" id="KW-1133">Transmembrane helix</keyword>
<name>A0A8W8JA48_MAGGI</name>
<feature type="region of interest" description="Disordered" evidence="1">
    <location>
        <begin position="109"/>
        <end position="134"/>
    </location>
</feature>
<evidence type="ECO:0000256" key="2">
    <source>
        <dbReference type="SAM" id="Phobius"/>
    </source>
</evidence>
<dbReference type="EnsemblMetazoa" id="G18058.2">
    <property type="protein sequence ID" value="G18058.2:cds"/>
    <property type="gene ID" value="G18058"/>
</dbReference>
<proteinExistence type="predicted"/>
<reference evidence="3" key="1">
    <citation type="submission" date="2022-08" db="UniProtKB">
        <authorList>
            <consortium name="EnsemblMetazoa"/>
        </authorList>
    </citation>
    <scope>IDENTIFICATION</scope>
    <source>
        <strain evidence="3">05x7-T-G4-1.051#20</strain>
    </source>
</reference>
<evidence type="ECO:0000313" key="4">
    <source>
        <dbReference type="Proteomes" id="UP000005408"/>
    </source>
</evidence>
<feature type="region of interest" description="Disordered" evidence="1">
    <location>
        <begin position="332"/>
        <end position="371"/>
    </location>
</feature>
<organism evidence="3 4">
    <name type="scientific">Magallana gigas</name>
    <name type="common">Pacific oyster</name>
    <name type="synonym">Crassostrea gigas</name>
    <dbReference type="NCBI Taxonomy" id="29159"/>
    <lineage>
        <taxon>Eukaryota</taxon>
        <taxon>Metazoa</taxon>
        <taxon>Spiralia</taxon>
        <taxon>Lophotrochozoa</taxon>
        <taxon>Mollusca</taxon>
        <taxon>Bivalvia</taxon>
        <taxon>Autobranchia</taxon>
        <taxon>Pteriomorphia</taxon>
        <taxon>Ostreida</taxon>
        <taxon>Ostreoidea</taxon>
        <taxon>Ostreidae</taxon>
        <taxon>Magallana</taxon>
    </lineage>
</organism>
<evidence type="ECO:0000313" key="3">
    <source>
        <dbReference type="EnsemblMetazoa" id="G18058.2:cds"/>
    </source>
</evidence>
<keyword evidence="2" id="KW-0812">Transmembrane</keyword>
<keyword evidence="4" id="KW-1185">Reference proteome</keyword>